<keyword evidence="1 7" id="KW-1003">Cell membrane</keyword>
<dbReference type="EC" id="4.2.2.29" evidence="7"/>
<dbReference type="Pfam" id="PF02618">
    <property type="entry name" value="YceG"/>
    <property type="match status" value="1"/>
</dbReference>
<dbReference type="PANTHER" id="PTHR30518:SF2">
    <property type="entry name" value="ENDOLYTIC MUREIN TRANSGLYCOSYLASE"/>
    <property type="match status" value="1"/>
</dbReference>
<dbReference type="InterPro" id="IPR003770">
    <property type="entry name" value="MLTG-like"/>
</dbReference>
<feature type="site" description="Important for catalytic activity" evidence="7">
    <location>
        <position position="215"/>
    </location>
</feature>
<reference evidence="9" key="1">
    <citation type="journal article" date="2019" name="Int. J. Syst. Evol. Microbiol.">
        <title>The Global Catalogue of Microorganisms (GCM) 10K type strain sequencing project: providing services to taxonomists for standard genome sequencing and annotation.</title>
        <authorList>
            <consortium name="The Broad Institute Genomics Platform"/>
            <consortium name="The Broad Institute Genome Sequencing Center for Infectious Disease"/>
            <person name="Wu L."/>
            <person name="Ma J."/>
        </authorList>
    </citation>
    <scope>NUCLEOTIDE SEQUENCE [LARGE SCALE GENOMIC DNA]</scope>
    <source>
        <strain evidence="9">KCTC 52168</strain>
    </source>
</reference>
<dbReference type="PANTHER" id="PTHR30518">
    <property type="entry name" value="ENDOLYTIC MUREIN TRANSGLYCOSYLASE"/>
    <property type="match status" value="1"/>
</dbReference>
<gene>
    <name evidence="7 8" type="primary">mltG</name>
    <name evidence="8" type="ORF">ACFOEN_04805</name>
</gene>
<evidence type="ECO:0000256" key="7">
    <source>
        <dbReference type="HAMAP-Rule" id="MF_02065"/>
    </source>
</evidence>
<organism evidence="8 9">
    <name type="scientific">Piscinibacterium candidicorallinum</name>
    <dbReference type="NCBI Taxonomy" id="1793872"/>
    <lineage>
        <taxon>Bacteria</taxon>
        <taxon>Pseudomonadati</taxon>
        <taxon>Pseudomonadota</taxon>
        <taxon>Betaproteobacteria</taxon>
        <taxon>Burkholderiales</taxon>
        <taxon>Piscinibacterium</taxon>
    </lineage>
</organism>
<comment type="catalytic activity">
    <reaction evidence="7">
        <text>a peptidoglycan chain = a peptidoglycan chain with N-acetyl-1,6-anhydromuramyl-[peptide] at the reducing end + a peptidoglycan chain with N-acetylglucosamine at the non-reducing end.</text>
        <dbReference type="EC" id="4.2.2.29"/>
    </reaction>
</comment>
<sequence>MKLLKTLLVLILLALGGAAALVGWVAVAPVTSKPLEVAVMQGSGLRAIARQAREAGVEMNEDLLVQGLKWATQWTDRPVRAGLYDLPAGASALTVLRSFTSGKPRLVSARLPEGATFRDLLGWLAKSPYLVRDLSALKPAEAAKLLGAASASDLEGLYFPDTYLLNPGAKESDVLRMARRAMDERLAGIWAQRAPDAAVKSPREALILASIIEKETGRDAERPLVSAVFNNRLRIGMRLQTDPTVIYGLGERFDGNLRKVDLTTDTPWNSYTRGGLPPTPIALPSAASLMAAVQPAASQALYFVARGDGTSEFSTNLADHNRAVNRYQRGQ</sequence>
<dbReference type="HAMAP" id="MF_02065">
    <property type="entry name" value="MltG"/>
    <property type="match status" value="1"/>
</dbReference>
<keyword evidence="3 7" id="KW-1133">Transmembrane helix</keyword>
<keyword evidence="9" id="KW-1185">Reference proteome</keyword>
<dbReference type="RefSeq" id="WP_377301599.1">
    <property type="nucleotide sequence ID" value="NZ_CP180191.1"/>
</dbReference>
<accession>A0ABV7H2Z4</accession>
<dbReference type="EMBL" id="JBHRTI010000003">
    <property type="protein sequence ID" value="MFC3146961.1"/>
    <property type="molecule type" value="Genomic_DNA"/>
</dbReference>
<comment type="similarity">
    <text evidence="7">Belongs to the transglycosylase MltG family.</text>
</comment>
<keyword evidence="7" id="KW-0997">Cell inner membrane</keyword>
<proteinExistence type="inferred from homology"/>
<evidence type="ECO:0000256" key="1">
    <source>
        <dbReference type="ARBA" id="ARBA00022475"/>
    </source>
</evidence>
<evidence type="ECO:0000256" key="6">
    <source>
        <dbReference type="ARBA" id="ARBA00023316"/>
    </source>
</evidence>
<keyword evidence="2 7" id="KW-0812">Transmembrane</keyword>
<evidence type="ECO:0000256" key="3">
    <source>
        <dbReference type="ARBA" id="ARBA00022989"/>
    </source>
</evidence>
<evidence type="ECO:0000313" key="8">
    <source>
        <dbReference type="EMBL" id="MFC3146961.1"/>
    </source>
</evidence>
<protein>
    <recommendedName>
        <fullName evidence="7">Endolytic murein transglycosylase</fullName>
        <ecNumber evidence="7">4.2.2.29</ecNumber>
    </recommendedName>
    <alternativeName>
        <fullName evidence="7">Peptidoglycan lytic transglycosylase</fullName>
    </alternativeName>
    <alternativeName>
        <fullName evidence="7">Peptidoglycan polymerization terminase</fullName>
    </alternativeName>
</protein>
<dbReference type="Proteomes" id="UP001595556">
    <property type="component" value="Unassembled WGS sequence"/>
</dbReference>
<evidence type="ECO:0000256" key="5">
    <source>
        <dbReference type="ARBA" id="ARBA00023239"/>
    </source>
</evidence>
<evidence type="ECO:0000256" key="4">
    <source>
        <dbReference type="ARBA" id="ARBA00023136"/>
    </source>
</evidence>
<comment type="function">
    <text evidence="7">Functions as a peptidoglycan terminase that cleaves nascent peptidoglycan strands endolytically to terminate their elongation.</text>
</comment>
<name>A0ABV7H2Z4_9BURK</name>
<dbReference type="Gene3D" id="3.30.160.60">
    <property type="entry name" value="Classic Zinc Finger"/>
    <property type="match status" value="1"/>
</dbReference>
<keyword evidence="5 7" id="KW-0456">Lyase</keyword>
<evidence type="ECO:0000256" key="2">
    <source>
        <dbReference type="ARBA" id="ARBA00022692"/>
    </source>
</evidence>
<evidence type="ECO:0000313" key="9">
    <source>
        <dbReference type="Proteomes" id="UP001595556"/>
    </source>
</evidence>
<keyword evidence="6 7" id="KW-0961">Cell wall biogenesis/degradation</keyword>
<dbReference type="NCBIfam" id="TIGR00247">
    <property type="entry name" value="endolytic transglycosylase MltG"/>
    <property type="match status" value="1"/>
</dbReference>
<dbReference type="CDD" id="cd08010">
    <property type="entry name" value="MltG_like"/>
    <property type="match status" value="1"/>
</dbReference>
<keyword evidence="4 7" id="KW-0472">Membrane</keyword>
<comment type="caution">
    <text evidence="8">The sequence shown here is derived from an EMBL/GenBank/DDBJ whole genome shotgun (WGS) entry which is preliminary data.</text>
</comment>